<protein>
    <submittedName>
        <fullName evidence="2">Hemerythrin-like domain-containing protein</fullName>
    </submittedName>
</protein>
<feature type="domain" description="Hemerythrin-like" evidence="1">
    <location>
        <begin position="47"/>
        <end position="175"/>
    </location>
</feature>
<dbReference type="STRING" id="1206085.SAMN05443575_0343"/>
<dbReference type="Proteomes" id="UP000186132">
    <property type="component" value="Unassembled WGS sequence"/>
</dbReference>
<dbReference type="OrthoDB" id="2083283at2"/>
<accession>A0A1M5CT00</accession>
<organism evidence="2 3">
    <name type="scientific">Jatrophihabitans endophyticus</name>
    <dbReference type="NCBI Taxonomy" id="1206085"/>
    <lineage>
        <taxon>Bacteria</taxon>
        <taxon>Bacillati</taxon>
        <taxon>Actinomycetota</taxon>
        <taxon>Actinomycetes</taxon>
        <taxon>Jatrophihabitantales</taxon>
        <taxon>Jatrophihabitantaceae</taxon>
        <taxon>Jatrophihabitans</taxon>
    </lineage>
</organism>
<evidence type="ECO:0000313" key="2">
    <source>
        <dbReference type="EMBL" id="SHF57879.1"/>
    </source>
</evidence>
<dbReference type="CDD" id="cd12108">
    <property type="entry name" value="Hr-like"/>
    <property type="match status" value="1"/>
</dbReference>
<dbReference type="PROSITE" id="PS51318">
    <property type="entry name" value="TAT"/>
    <property type="match status" value="1"/>
</dbReference>
<gene>
    <name evidence="2" type="ORF">SAMN05443575_0343</name>
</gene>
<dbReference type="InterPro" id="IPR012312">
    <property type="entry name" value="Hemerythrin-like"/>
</dbReference>
<dbReference type="EMBL" id="FQVU01000001">
    <property type="protein sequence ID" value="SHF57879.1"/>
    <property type="molecule type" value="Genomic_DNA"/>
</dbReference>
<evidence type="ECO:0000313" key="3">
    <source>
        <dbReference type="Proteomes" id="UP000186132"/>
    </source>
</evidence>
<dbReference type="Gene3D" id="1.20.120.520">
    <property type="entry name" value="nmb1532 protein domain like"/>
    <property type="match status" value="1"/>
</dbReference>
<dbReference type="RefSeq" id="WP_073385121.1">
    <property type="nucleotide sequence ID" value="NZ_FQVU01000001.1"/>
</dbReference>
<dbReference type="AlphaFoldDB" id="A0A1M5CT00"/>
<dbReference type="PANTHER" id="PTHR39966">
    <property type="entry name" value="BLL2471 PROTEIN-RELATED"/>
    <property type="match status" value="1"/>
</dbReference>
<name>A0A1M5CT00_9ACTN</name>
<evidence type="ECO:0000259" key="1">
    <source>
        <dbReference type="Pfam" id="PF01814"/>
    </source>
</evidence>
<dbReference type="PANTHER" id="PTHR39966:SF1">
    <property type="entry name" value="HEMERYTHRIN-LIKE DOMAIN-CONTAINING PROTEIN"/>
    <property type="match status" value="1"/>
</dbReference>
<dbReference type="InterPro" id="IPR006311">
    <property type="entry name" value="TAT_signal"/>
</dbReference>
<reference evidence="2 3" key="1">
    <citation type="submission" date="2016-11" db="EMBL/GenBank/DDBJ databases">
        <authorList>
            <person name="Jaros S."/>
            <person name="Januszkiewicz K."/>
            <person name="Wedrychowicz H."/>
        </authorList>
    </citation>
    <scope>NUCLEOTIDE SEQUENCE [LARGE SCALE GENOMIC DNA]</scope>
    <source>
        <strain evidence="2 3">DSM 45627</strain>
    </source>
</reference>
<sequence length="228" mass="24194">MSGVSRRDLLSGAAGLVVGGGGVGAASLAGGSDGTPDPGAALPSPGEELMVEHGVLKRVLLAYRALVERIDAGAAVPRGAVTDSAQIVMDYIENFHEGLEEAYVFPRVRAAQPALVRTLLVQHDRGRHLTARLLAAAPDLRGAGARHQVRADLAAFVRMYEPHEAWEDTVVFPALRAATSPRTLGELAERFHDLADREFGDAALRQVLHRVEGIETQLGIADLASFTP</sequence>
<dbReference type="Pfam" id="PF01814">
    <property type="entry name" value="Hemerythrin"/>
    <property type="match status" value="1"/>
</dbReference>
<dbReference type="GO" id="GO:0005886">
    <property type="term" value="C:plasma membrane"/>
    <property type="evidence" value="ECO:0007669"/>
    <property type="project" value="TreeGrafter"/>
</dbReference>
<keyword evidence="3" id="KW-1185">Reference proteome</keyword>
<proteinExistence type="predicted"/>